<protein>
    <submittedName>
        <fullName evidence="1">Uncharacterized protein</fullName>
    </submittedName>
</protein>
<gene>
    <name evidence="1" type="ordered locus">CSE_08570</name>
</gene>
<dbReference type="Proteomes" id="UP000004793">
    <property type="component" value="Chromosome"/>
</dbReference>
<reference evidence="1 2" key="1">
    <citation type="submission" date="2011-01" db="EMBL/GenBank/DDBJ databases">
        <title>Whole genome sequence of Caldisericum exile AZM16c01.</title>
        <authorList>
            <person name="Narita-Yamada S."/>
            <person name="Kawakoshi A."/>
            <person name="Nakamura S."/>
            <person name="Sasagawa M."/>
            <person name="Fukada J."/>
            <person name="Sekine M."/>
            <person name="Kato Y."/>
            <person name="Fukai R."/>
            <person name="Sasaki K."/>
            <person name="Hanamaki A."/>
            <person name="Narita H."/>
            <person name="Konno Y."/>
            <person name="Mori K."/>
            <person name="Yamazaki S."/>
            <person name="Suzuki K."/>
            <person name="Fujita N."/>
        </authorList>
    </citation>
    <scope>NUCLEOTIDE SEQUENCE [LARGE SCALE GENOMIC DNA]</scope>
    <source>
        <strain evidence="2">DSM 21853 / NBRC 104410 / AZM16c01</strain>
    </source>
</reference>
<dbReference type="KEGG" id="cex:CSE_08570"/>
<sequence length="133" mass="15534">MRNRELLNVQNLNKIYGIIRKFSSTLKLQELIDLRKEKIREELKHSLKLRKVIKVAFGIPIFGRSFIRDFSPLKTLLTDWARLPNRLVPVLGAGTMVSQIPPVGYMANLNWRIKNKPTKSYPISDSFWNQDKI</sequence>
<evidence type="ECO:0000313" key="1">
    <source>
        <dbReference type="EMBL" id="BAL80983.1"/>
    </source>
</evidence>
<dbReference type="RefSeq" id="WP_014453386.1">
    <property type="nucleotide sequence ID" value="NC_017096.1"/>
</dbReference>
<dbReference type="EMBL" id="AP012051">
    <property type="protein sequence ID" value="BAL80983.1"/>
    <property type="molecule type" value="Genomic_DNA"/>
</dbReference>
<name>A0A7U6GEN0_CALEA</name>
<keyword evidence="2" id="KW-1185">Reference proteome</keyword>
<organism evidence="1 2">
    <name type="scientific">Caldisericum exile (strain DSM 21853 / NBRC 104410 / AZM16c01)</name>
    <dbReference type="NCBI Taxonomy" id="511051"/>
    <lineage>
        <taxon>Bacteria</taxon>
        <taxon>Pseudomonadati</taxon>
        <taxon>Caldisericota/Cryosericota group</taxon>
        <taxon>Caldisericota</taxon>
        <taxon>Caldisericia</taxon>
        <taxon>Caldisericales</taxon>
        <taxon>Caldisericaceae</taxon>
        <taxon>Caldisericum</taxon>
    </lineage>
</organism>
<evidence type="ECO:0000313" key="2">
    <source>
        <dbReference type="Proteomes" id="UP000004793"/>
    </source>
</evidence>
<dbReference type="AlphaFoldDB" id="A0A7U6GEN0"/>
<accession>A0A7U6GEN0</accession>
<proteinExistence type="predicted"/>